<reference evidence="3" key="1">
    <citation type="submission" date="2020-10" db="EMBL/GenBank/DDBJ databases">
        <authorList>
            <person name="Gilroy R."/>
        </authorList>
    </citation>
    <scope>NUCLEOTIDE SEQUENCE</scope>
    <source>
        <strain evidence="3">ChiSxjej2B14-8506</strain>
    </source>
</reference>
<evidence type="ECO:0000256" key="1">
    <source>
        <dbReference type="SAM" id="Coils"/>
    </source>
</evidence>
<name>A0A9D1LR99_9FIRM</name>
<protein>
    <submittedName>
        <fullName evidence="3">Uncharacterized protein</fullName>
    </submittedName>
</protein>
<dbReference type="Proteomes" id="UP000824123">
    <property type="component" value="Unassembled WGS sequence"/>
</dbReference>
<reference evidence="3" key="2">
    <citation type="journal article" date="2021" name="PeerJ">
        <title>Extensive microbial diversity within the chicken gut microbiome revealed by metagenomics and culture.</title>
        <authorList>
            <person name="Gilroy R."/>
            <person name="Ravi A."/>
            <person name="Getino M."/>
            <person name="Pursley I."/>
            <person name="Horton D.L."/>
            <person name="Alikhan N.F."/>
            <person name="Baker D."/>
            <person name="Gharbi K."/>
            <person name="Hall N."/>
            <person name="Watson M."/>
            <person name="Adriaenssens E.M."/>
            <person name="Foster-Nyarko E."/>
            <person name="Jarju S."/>
            <person name="Secka A."/>
            <person name="Antonio M."/>
            <person name="Oren A."/>
            <person name="Chaudhuri R.R."/>
            <person name="La Ragione R."/>
            <person name="Hildebrand F."/>
            <person name="Pallen M.J."/>
        </authorList>
    </citation>
    <scope>NUCLEOTIDE SEQUENCE</scope>
    <source>
        <strain evidence="3">ChiSxjej2B14-8506</strain>
    </source>
</reference>
<organism evidence="3 4">
    <name type="scientific">Candidatus Fimadaptatus faecigallinarum</name>
    <dbReference type="NCBI Taxonomy" id="2840814"/>
    <lineage>
        <taxon>Bacteria</taxon>
        <taxon>Bacillati</taxon>
        <taxon>Bacillota</taxon>
        <taxon>Clostridia</taxon>
        <taxon>Eubacteriales</taxon>
        <taxon>Candidatus Fimadaptatus</taxon>
    </lineage>
</organism>
<dbReference type="AlphaFoldDB" id="A0A9D1LR99"/>
<dbReference type="NCBIfam" id="NF045650">
    <property type="entry name" value="CD1247_Nterm"/>
    <property type="match status" value="1"/>
</dbReference>
<dbReference type="EMBL" id="DVNK01000033">
    <property type="protein sequence ID" value="HIU46608.1"/>
    <property type="molecule type" value="Genomic_DNA"/>
</dbReference>
<sequence length="180" mass="20200">MSELSDKLAYARGLFEGMNLKADSPECRLIQALLDALQSASGELDELRKAHEDLSEYVDVLDDDISELESEIYGDFDEDDDGEDDDDADEDDEDEEDDEEDDDDDVEYGDDLDDDCDCDCGHEHCDHEHGQVMLDKALLERDCPNCGHKIGITLRMLCHRDQPIVCPNCGCKFIAADADE</sequence>
<gene>
    <name evidence="3" type="ORF">IAC59_05055</name>
</gene>
<accession>A0A9D1LR99</accession>
<proteinExistence type="predicted"/>
<feature type="region of interest" description="Disordered" evidence="2">
    <location>
        <begin position="71"/>
        <end position="108"/>
    </location>
</feature>
<feature type="coiled-coil region" evidence="1">
    <location>
        <begin position="30"/>
        <end position="71"/>
    </location>
</feature>
<comment type="caution">
    <text evidence="3">The sequence shown here is derived from an EMBL/GenBank/DDBJ whole genome shotgun (WGS) entry which is preliminary data.</text>
</comment>
<evidence type="ECO:0000313" key="4">
    <source>
        <dbReference type="Proteomes" id="UP000824123"/>
    </source>
</evidence>
<evidence type="ECO:0000313" key="3">
    <source>
        <dbReference type="EMBL" id="HIU46608.1"/>
    </source>
</evidence>
<keyword evidence="1" id="KW-0175">Coiled coil</keyword>
<evidence type="ECO:0000256" key="2">
    <source>
        <dbReference type="SAM" id="MobiDB-lite"/>
    </source>
</evidence>
<dbReference type="InterPro" id="IPR054688">
    <property type="entry name" value="CD1247_N"/>
</dbReference>